<dbReference type="OrthoDB" id="9815709at2"/>
<reference evidence="3 4" key="1">
    <citation type="submission" date="2018-02" db="EMBL/GenBank/DDBJ databases">
        <title>Comparative genomes isolates from brazilian mangrove.</title>
        <authorList>
            <person name="Araujo J.E."/>
            <person name="Taketani R.G."/>
            <person name="Silva M.C.P."/>
            <person name="Loureco M.V."/>
            <person name="Andreote F.D."/>
        </authorList>
    </citation>
    <scope>NUCLEOTIDE SEQUENCE [LARGE SCALE GENOMIC DNA]</scope>
    <source>
        <strain evidence="3 4">Hex-1 MGV</strain>
    </source>
</reference>
<feature type="domain" description="Prokaryotic-type class I peptide chain release factors" evidence="2">
    <location>
        <begin position="21"/>
        <end position="78"/>
    </location>
</feature>
<evidence type="ECO:0000313" key="4">
    <source>
        <dbReference type="Proteomes" id="UP000238322"/>
    </source>
</evidence>
<dbReference type="InterPro" id="IPR045853">
    <property type="entry name" value="Pep_chain_release_fac_I_sf"/>
</dbReference>
<sequence>MPKGIDHPAAWPAEELLKRCETKRLRRGGPGGQHRNKVETAVVIRDTVSGKSAEANEKRSQEANRQVALFRLRVVLATELSTDIELSTLPSELWRSRLRSGKLLVNPNHDDFPSLLAEAISGLHASGWDAAATAEQLQCSTSQLVKFLKNEPAAFTLLNRHRTEAGLKPLK</sequence>
<comment type="caution">
    <text evidence="3">The sequence shown here is derived from an EMBL/GenBank/DDBJ whole genome shotgun (WGS) entry which is preliminary data.</text>
</comment>
<dbReference type="SUPFAM" id="SSF75620">
    <property type="entry name" value="Release factor"/>
    <property type="match status" value="1"/>
</dbReference>
<dbReference type="PANTHER" id="PTHR43804">
    <property type="entry name" value="LD18447P"/>
    <property type="match status" value="1"/>
</dbReference>
<comment type="similarity">
    <text evidence="1">Belongs to the prokaryotic/mitochondrial release factor family.</text>
</comment>
<protein>
    <submittedName>
        <fullName evidence="3">Peptide chain release factor-like protein</fullName>
    </submittedName>
</protein>
<proteinExistence type="inferred from homology"/>
<evidence type="ECO:0000313" key="3">
    <source>
        <dbReference type="EMBL" id="PQO30398.1"/>
    </source>
</evidence>
<accession>A0A2S8FE04</accession>
<dbReference type="PANTHER" id="PTHR43804:SF6">
    <property type="entry name" value="CLASS I PEPTIDE CHAIN RELEASE FACTOR"/>
    <property type="match status" value="1"/>
</dbReference>
<dbReference type="RefSeq" id="WP_105332303.1">
    <property type="nucleotide sequence ID" value="NZ_PUHY01000014.1"/>
</dbReference>
<dbReference type="Proteomes" id="UP000238322">
    <property type="component" value="Unassembled WGS sequence"/>
</dbReference>
<name>A0A2S8FE04_9BACT</name>
<dbReference type="Gene3D" id="3.30.160.20">
    <property type="match status" value="1"/>
</dbReference>
<evidence type="ECO:0000256" key="1">
    <source>
        <dbReference type="ARBA" id="ARBA00010835"/>
    </source>
</evidence>
<organism evidence="3 4">
    <name type="scientific">Blastopirellula marina</name>
    <dbReference type="NCBI Taxonomy" id="124"/>
    <lineage>
        <taxon>Bacteria</taxon>
        <taxon>Pseudomonadati</taxon>
        <taxon>Planctomycetota</taxon>
        <taxon>Planctomycetia</taxon>
        <taxon>Pirellulales</taxon>
        <taxon>Pirellulaceae</taxon>
        <taxon>Blastopirellula</taxon>
    </lineage>
</organism>
<dbReference type="InterPro" id="IPR050057">
    <property type="entry name" value="Prokaryotic/Mito_RF"/>
</dbReference>
<dbReference type="AlphaFoldDB" id="A0A2S8FE04"/>
<dbReference type="Pfam" id="PF00472">
    <property type="entry name" value="RF-1"/>
    <property type="match status" value="1"/>
</dbReference>
<dbReference type="InterPro" id="IPR000352">
    <property type="entry name" value="Pep_chain_release_fac_I"/>
</dbReference>
<dbReference type="EMBL" id="PUHY01000014">
    <property type="protein sequence ID" value="PQO30398.1"/>
    <property type="molecule type" value="Genomic_DNA"/>
</dbReference>
<evidence type="ECO:0000259" key="2">
    <source>
        <dbReference type="Pfam" id="PF00472"/>
    </source>
</evidence>
<gene>
    <name evidence="3" type="ORF">C5Y83_23825</name>
</gene>
<dbReference type="GO" id="GO:0003747">
    <property type="term" value="F:translation release factor activity"/>
    <property type="evidence" value="ECO:0007669"/>
    <property type="project" value="InterPro"/>
</dbReference>